<evidence type="ECO:0000313" key="1">
    <source>
        <dbReference type="EMBL" id="JAH19270.1"/>
    </source>
</evidence>
<organism evidence="1">
    <name type="scientific">Anguilla anguilla</name>
    <name type="common">European freshwater eel</name>
    <name type="synonym">Muraena anguilla</name>
    <dbReference type="NCBI Taxonomy" id="7936"/>
    <lineage>
        <taxon>Eukaryota</taxon>
        <taxon>Metazoa</taxon>
        <taxon>Chordata</taxon>
        <taxon>Craniata</taxon>
        <taxon>Vertebrata</taxon>
        <taxon>Euteleostomi</taxon>
        <taxon>Actinopterygii</taxon>
        <taxon>Neopterygii</taxon>
        <taxon>Teleostei</taxon>
        <taxon>Anguilliformes</taxon>
        <taxon>Anguillidae</taxon>
        <taxon>Anguilla</taxon>
    </lineage>
</organism>
<sequence length="12" mass="1528">MILLDWALRRKL</sequence>
<dbReference type="EMBL" id="GBXM01089307">
    <property type="protein sequence ID" value="JAH19270.1"/>
    <property type="molecule type" value="Transcribed_RNA"/>
</dbReference>
<reference evidence="1" key="2">
    <citation type="journal article" date="2015" name="Fish Shellfish Immunol.">
        <title>Early steps in the European eel (Anguilla anguilla)-Vibrio vulnificus interaction in the gills: Role of the RtxA13 toxin.</title>
        <authorList>
            <person name="Callol A."/>
            <person name="Pajuelo D."/>
            <person name="Ebbesson L."/>
            <person name="Teles M."/>
            <person name="MacKenzie S."/>
            <person name="Amaro C."/>
        </authorList>
    </citation>
    <scope>NUCLEOTIDE SEQUENCE</scope>
</reference>
<protein>
    <submittedName>
        <fullName evidence="1">Uncharacterized protein</fullName>
    </submittedName>
</protein>
<name>A0A0E9QSP7_ANGAN</name>
<accession>A0A0E9QSP7</accession>
<proteinExistence type="predicted"/>
<reference evidence="1" key="1">
    <citation type="submission" date="2014-11" db="EMBL/GenBank/DDBJ databases">
        <authorList>
            <person name="Amaro Gonzalez C."/>
        </authorList>
    </citation>
    <scope>NUCLEOTIDE SEQUENCE</scope>
</reference>